<dbReference type="Pfam" id="PF00067">
    <property type="entry name" value="p450"/>
    <property type="match status" value="1"/>
</dbReference>
<dbReference type="CDD" id="cd11041">
    <property type="entry name" value="CYP503A1-like"/>
    <property type="match status" value="1"/>
</dbReference>
<evidence type="ECO:0000256" key="6">
    <source>
        <dbReference type="SAM" id="Phobius"/>
    </source>
</evidence>
<evidence type="ECO:0000256" key="1">
    <source>
        <dbReference type="ARBA" id="ARBA00001971"/>
    </source>
</evidence>
<sequence>MSLILSRLSSAISSTRGLGLGLPDWLVLLLSLLVVACTSHFFHTYQSRSSKHSDWVPVIGGGVPLLGNAIEYSMSTMDFIQKYKKIHGRAFQAKLAFKNVVFLDGTFAKAFFAQPESTLSFNEAMRQMLVPDLTIGAHVIESPWHMPILRVALHPTKVAQNFSVNMEPLYFPPSGPVTLSAPSLLCWDIVARFSCASFFGSHLQDNEELLSVFVNLHLACFKVINTAAVMPKAFAFLAALDIKRHKRTITRLVAAEVRRRRSAVNAAEEPQLDLLAELMKGKDKARPDEELPAAVVADYMISLIFASMSTTAGVLTNVFMDLAGRPEHQPSLRAETRAAVAACGGKIDETFLGRVPKLSAFIRESVRLASLPIQGVRWSMKEVVLDGVRIPKNTVVTNCGILAHFDEDVFPGASSFDPSRFIDEDTGEECLPKGFLPFGTGRHVCPGRHFATAEIKVAVTLLLSEFEFKTVSGKVPAWKFLPTEVLREDEDVVFERVR</sequence>
<keyword evidence="6" id="KW-0472">Membrane</keyword>
<keyword evidence="6" id="KW-0812">Transmembrane</keyword>
<evidence type="ECO:0000313" key="8">
    <source>
        <dbReference type="Proteomes" id="UP001165060"/>
    </source>
</evidence>
<evidence type="ECO:0000313" key="7">
    <source>
        <dbReference type="EMBL" id="GMI35029.1"/>
    </source>
</evidence>
<gene>
    <name evidence="7" type="ORF">TeGR_g13745</name>
</gene>
<dbReference type="PRINTS" id="PR00385">
    <property type="entry name" value="P450"/>
</dbReference>
<comment type="caution">
    <text evidence="7">The sequence shown here is derived from an EMBL/GenBank/DDBJ whole genome shotgun (WGS) entry which is preliminary data.</text>
</comment>
<keyword evidence="5" id="KW-0560">Oxidoreductase</keyword>
<reference evidence="7 8" key="1">
    <citation type="journal article" date="2023" name="Commun. Biol.">
        <title>Genome analysis of Parmales, the sister group of diatoms, reveals the evolutionary specialization of diatoms from phago-mixotrophs to photoautotrophs.</title>
        <authorList>
            <person name="Ban H."/>
            <person name="Sato S."/>
            <person name="Yoshikawa S."/>
            <person name="Yamada K."/>
            <person name="Nakamura Y."/>
            <person name="Ichinomiya M."/>
            <person name="Sato N."/>
            <person name="Blanc-Mathieu R."/>
            <person name="Endo H."/>
            <person name="Kuwata A."/>
            <person name="Ogata H."/>
        </authorList>
    </citation>
    <scope>NUCLEOTIDE SEQUENCE [LARGE SCALE GENOMIC DNA]</scope>
</reference>
<comment type="similarity">
    <text evidence="2 5">Belongs to the cytochrome P450 family.</text>
</comment>
<dbReference type="InterPro" id="IPR002403">
    <property type="entry name" value="Cyt_P450_E_grp-IV"/>
</dbReference>
<keyword evidence="8" id="KW-1185">Reference proteome</keyword>
<dbReference type="EMBL" id="BRYB01001852">
    <property type="protein sequence ID" value="GMI35029.1"/>
    <property type="molecule type" value="Genomic_DNA"/>
</dbReference>
<dbReference type="InterPro" id="IPR017972">
    <property type="entry name" value="Cyt_P450_CS"/>
</dbReference>
<dbReference type="SUPFAM" id="SSF48264">
    <property type="entry name" value="Cytochrome P450"/>
    <property type="match status" value="1"/>
</dbReference>
<dbReference type="Gene3D" id="1.10.630.10">
    <property type="entry name" value="Cytochrome P450"/>
    <property type="match status" value="1"/>
</dbReference>
<organism evidence="7 8">
    <name type="scientific">Tetraparma gracilis</name>
    <dbReference type="NCBI Taxonomy" id="2962635"/>
    <lineage>
        <taxon>Eukaryota</taxon>
        <taxon>Sar</taxon>
        <taxon>Stramenopiles</taxon>
        <taxon>Ochrophyta</taxon>
        <taxon>Bolidophyceae</taxon>
        <taxon>Parmales</taxon>
        <taxon>Triparmaceae</taxon>
        <taxon>Tetraparma</taxon>
    </lineage>
</organism>
<keyword evidence="6" id="KW-1133">Transmembrane helix</keyword>
<evidence type="ECO:0000256" key="5">
    <source>
        <dbReference type="RuleBase" id="RU000461"/>
    </source>
</evidence>
<keyword evidence="4 5" id="KW-0408">Iron</keyword>
<evidence type="ECO:0000256" key="3">
    <source>
        <dbReference type="ARBA" id="ARBA00022723"/>
    </source>
</evidence>
<keyword evidence="5" id="KW-0503">Monooxygenase</keyword>
<dbReference type="InterPro" id="IPR036396">
    <property type="entry name" value="Cyt_P450_sf"/>
</dbReference>
<keyword evidence="5" id="KW-0349">Heme</keyword>
<proteinExistence type="inferred from homology"/>
<dbReference type="PRINTS" id="PR00465">
    <property type="entry name" value="EP450IV"/>
</dbReference>
<dbReference type="PANTHER" id="PTHR46206">
    <property type="entry name" value="CYTOCHROME P450"/>
    <property type="match status" value="1"/>
</dbReference>
<comment type="cofactor">
    <cofactor evidence="1">
        <name>heme</name>
        <dbReference type="ChEBI" id="CHEBI:30413"/>
    </cofactor>
</comment>
<dbReference type="Proteomes" id="UP001165060">
    <property type="component" value="Unassembled WGS sequence"/>
</dbReference>
<evidence type="ECO:0008006" key="9">
    <source>
        <dbReference type="Google" id="ProtNLM"/>
    </source>
</evidence>
<protein>
    <recommendedName>
        <fullName evidence="9">Cytochrome P450</fullName>
    </recommendedName>
</protein>
<dbReference type="InterPro" id="IPR001128">
    <property type="entry name" value="Cyt_P450"/>
</dbReference>
<dbReference type="PANTHER" id="PTHR46206:SF4">
    <property type="entry name" value="P450, PUTATIVE (EUROFUNG)-RELATED"/>
    <property type="match status" value="1"/>
</dbReference>
<name>A0ABQ6MYB8_9STRA</name>
<accession>A0ABQ6MYB8</accession>
<dbReference type="PROSITE" id="PS00086">
    <property type="entry name" value="CYTOCHROME_P450"/>
    <property type="match status" value="1"/>
</dbReference>
<evidence type="ECO:0000256" key="4">
    <source>
        <dbReference type="ARBA" id="ARBA00023004"/>
    </source>
</evidence>
<feature type="transmembrane region" description="Helical" evidence="6">
    <location>
        <begin position="25"/>
        <end position="42"/>
    </location>
</feature>
<evidence type="ECO:0000256" key="2">
    <source>
        <dbReference type="ARBA" id="ARBA00010617"/>
    </source>
</evidence>
<keyword evidence="3 5" id="KW-0479">Metal-binding</keyword>